<dbReference type="PANTHER" id="PTHR12496">
    <property type="entry name" value="CGI-41 METHYLTRANSFERASE"/>
    <property type="match status" value="1"/>
</dbReference>
<name>A0AAD5Z396_9POAL</name>
<protein>
    <recommendedName>
        <fullName evidence="1">Methyltransferase domain-containing protein</fullName>
    </recommendedName>
</protein>
<dbReference type="EMBL" id="JAMRDG010000002">
    <property type="protein sequence ID" value="KAJ3685356.1"/>
    <property type="molecule type" value="Genomic_DNA"/>
</dbReference>
<evidence type="ECO:0000313" key="3">
    <source>
        <dbReference type="Proteomes" id="UP001210211"/>
    </source>
</evidence>
<comment type="caution">
    <text evidence="2">The sequence shown here is derived from an EMBL/GenBank/DDBJ whole genome shotgun (WGS) entry which is preliminary data.</text>
</comment>
<dbReference type="Pfam" id="PF13679">
    <property type="entry name" value="Methyltransf_32"/>
    <property type="match status" value="1"/>
</dbReference>
<proteinExistence type="predicted"/>
<evidence type="ECO:0000259" key="1">
    <source>
        <dbReference type="Pfam" id="PF13679"/>
    </source>
</evidence>
<keyword evidence="3" id="KW-1185">Reference proteome</keyword>
<organism evidence="2 3">
    <name type="scientific">Rhynchospora tenuis</name>
    <dbReference type="NCBI Taxonomy" id="198213"/>
    <lineage>
        <taxon>Eukaryota</taxon>
        <taxon>Viridiplantae</taxon>
        <taxon>Streptophyta</taxon>
        <taxon>Embryophyta</taxon>
        <taxon>Tracheophyta</taxon>
        <taxon>Spermatophyta</taxon>
        <taxon>Magnoliopsida</taxon>
        <taxon>Liliopsida</taxon>
        <taxon>Poales</taxon>
        <taxon>Cyperaceae</taxon>
        <taxon>Cyperoideae</taxon>
        <taxon>Rhynchosporeae</taxon>
        <taxon>Rhynchospora</taxon>
    </lineage>
</organism>
<dbReference type="PANTHER" id="PTHR12496:SF0">
    <property type="entry name" value="METHYLTRANSFERASE DOMAIN-CONTAINING PROTEIN"/>
    <property type="match status" value="1"/>
</dbReference>
<dbReference type="AlphaFoldDB" id="A0AAD5Z396"/>
<dbReference type="SUPFAM" id="SSF53335">
    <property type="entry name" value="S-adenosyl-L-methionine-dependent methyltransferases"/>
    <property type="match status" value="1"/>
</dbReference>
<gene>
    <name evidence="2" type="ORF">LUZ61_014520</name>
</gene>
<dbReference type="Proteomes" id="UP001210211">
    <property type="component" value="Unassembled WGS sequence"/>
</dbReference>
<feature type="domain" description="Methyltransferase" evidence="1">
    <location>
        <begin position="125"/>
        <end position="296"/>
    </location>
</feature>
<evidence type="ECO:0000313" key="2">
    <source>
        <dbReference type="EMBL" id="KAJ3685356.1"/>
    </source>
</evidence>
<reference evidence="2 3" key="1">
    <citation type="journal article" date="2022" name="Cell">
        <title>Repeat-based holocentromeres influence genome architecture and karyotype evolution.</title>
        <authorList>
            <person name="Hofstatter P.G."/>
            <person name="Thangavel G."/>
            <person name="Lux T."/>
            <person name="Neumann P."/>
            <person name="Vondrak T."/>
            <person name="Novak P."/>
            <person name="Zhang M."/>
            <person name="Costa L."/>
            <person name="Castellani M."/>
            <person name="Scott A."/>
            <person name="Toegelov H."/>
            <person name="Fuchs J."/>
            <person name="Mata-Sucre Y."/>
            <person name="Dias Y."/>
            <person name="Vanzela A.L.L."/>
            <person name="Huettel B."/>
            <person name="Almeida C.C.S."/>
            <person name="Simkova H."/>
            <person name="Souza G."/>
            <person name="Pedrosa-Harand A."/>
            <person name="Macas J."/>
            <person name="Mayer K.F.X."/>
            <person name="Houben A."/>
            <person name="Marques A."/>
        </authorList>
    </citation>
    <scope>NUCLEOTIDE SEQUENCE [LARGE SCALE GENOMIC DNA]</scope>
    <source>
        <strain evidence="2">RhyTen1mFocal</strain>
    </source>
</reference>
<accession>A0AAD5Z396</accession>
<sequence>MASAAPRRHSCDSASQTLEWMNAITSFLLPFKPLIDSHVVNFFKDNLWEIVDKEWMDCLCKEPTQNLLQLPSGIVQDYWPSSLKEFVTNLKALSIFREQNLTHPILQSMDVVPLGTVLSQGMIAKKKHEVEILAGVISKIAEACGAEAVVDVGSGQGYLAQVLSFEYRLSVVALDASVHHATVTKARSDRIAKHYKNKCATEQQLKVPQTVTCRVLSSDTLANLTNTVDLQKHVTRIKQESNKENILNEHFEKHPLVLAGLHACGDLSVNMLRAFVGCGRAKALVSLGCCYNLLSEEEVDPSSCFESQETCCISAGFPMSKGAKFFPLFLGKSACDLACQSAERWRSLTTEIALQNFDVHAYRAAFQLVLEKHFPEVAKSSPSIGRQGKALRRRRISKLLESQIEEKHSQSMKYNEIGAEVTSHDYSDPREPGWKEKYAHFKEFCDSGLLRLGCGSQLQKNDLIEVWREVQPFTEMIGPFWSLRVALGQVIETYILLDRLLYLQEQGDSINAFLLPLFDPAVSPRNMAAVAMKVGSDLSKS</sequence>
<dbReference type="InterPro" id="IPR052220">
    <property type="entry name" value="METTL25"/>
</dbReference>
<dbReference type="InterPro" id="IPR025714">
    <property type="entry name" value="Methyltranfer_dom"/>
</dbReference>
<dbReference type="InterPro" id="IPR029063">
    <property type="entry name" value="SAM-dependent_MTases_sf"/>
</dbReference>